<feature type="compositionally biased region" description="Pro residues" evidence="1">
    <location>
        <begin position="29"/>
        <end position="40"/>
    </location>
</feature>
<organism evidence="2">
    <name type="scientific">Ananas comosus var. bracteatus</name>
    <name type="common">red pineapple</name>
    <dbReference type="NCBI Taxonomy" id="296719"/>
    <lineage>
        <taxon>Eukaryota</taxon>
        <taxon>Viridiplantae</taxon>
        <taxon>Streptophyta</taxon>
        <taxon>Embryophyta</taxon>
        <taxon>Tracheophyta</taxon>
        <taxon>Spermatophyta</taxon>
        <taxon>Magnoliopsida</taxon>
        <taxon>Liliopsida</taxon>
        <taxon>Poales</taxon>
        <taxon>Bromeliaceae</taxon>
        <taxon>Bromelioideae</taxon>
        <taxon>Ananas</taxon>
    </lineage>
</organism>
<feature type="region of interest" description="Disordered" evidence="1">
    <location>
        <begin position="1"/>
        <end position="44"/>
    </location>
</feature>
<reference evidence="2" key="1">
    <citation type="submission" date="2020-07" db="EMBL/GenBank/DDBJ databases">
        <authorList>
            <person name="Lin J."/>
        </authorList>
    </citation>
    <scope>NUCLEOTIDE SEQUENCE</scope>
</reference>
<protein>
    <submittedName>
        <fullName evidence="2">Uncharacterized protein</fullName>
    </submittedName>
</protein>
<accession>A0A6V7P9H4</accession>
<dbReference type="AlphaFoldDB" id="A0A6V7P9H4"/>
<name>A0A6V7P9H4_ANACO</name>
<evidence type="ECO:0000313" key="2">
    <source>
        <dbReference type="EMBL" id="CAD1827482.1"/>
    </source>
</evidence>
<dbReference type="EMBL" id="LR862146">
    <property type="protein sequence ID" value="CAD1827482.1"/>
    <property type="molecule type" value="Genomic_DNA"/>
</dbReference>
<evidence type="ECO:0000256" key="1">
    <source>
        <dbReference type="SAM" id="MobiDB-lite"/>
    </source>
</evidence>
<gene>
    <name evidence="2" type="ORF">CB5_LOCUS10693</name>
</gene>
<feature type="compositionally biased region" description="Low complexity" evidence="1">
    <location>
        <begin position="1"/>
        <end position="12"/>
    </location>
</feature>
<sequence>MSMTSSSGSTAGRVEADEAARSEKQQQTTPPPPRPLPLPLPQARTGGFLGRHRLSAAIARLDQEILSLQNKRGMELFAAERKFEASHGLRLRFLVLSAGTDLRYRNSVECRNGQLSDFAEPGFLEGPKGDCYIMLYNPSSPHLFPLVLKLERGEACILDLEGSLEVKKKLNVTPRDRYQFGRFGHVEQTPNGQHLPCPP</sequence>
<proteinExistence type="predicted"/>
<feature type="compositionally biased region" description="Basic and acidic residues" evidence="1">
    <location>
        <begin position="14"/>
        <end position="24"/>
    </location>
</feature>